<name>A0A3S9SYW5_9FIRM</name>
<dbReference type="InterPro" id="IPR022385">
    <property type="entry name" value="Rhs_assc_core"/>
</dbReference>
<evidence type="ECO:0008006" key="3">
    <source>
        <dbReference type="Google" id="ProtNLM"/>
    </source>
</evidence>
<dbReference type="RefSeq" id="WP_164730975.1">
    <property type="nucleotide sequence ID" value="NZ_CP016379.1"/>
</dbReference>
<proteinExistence type="predicted"/>
<organism evidence="1 2">
    <name type="scientific">Anoxybacter fermentans</name>
    <dbReference type="NCBI Taxonomy" id="1323375"/>
    <lineage>
        <taxon>Bacteria</taxon>
        <taxon>Bacillati</taxon>
        <taxon>Bacillota</taxon>
        <taxon>Clostridia</taxon>
        <taxon>Halanaerobiales</taxon>
        <taxon>Anoxybacter</taxon>
    </lineage>
</organism>
<dbReference type="Gene3D" id="2.180.10.10">
    <property type="entry name" value="RHS repeat-associated core"/>
    <property type="match status" value="1"/>
</dbReference>
<evidence type="ECO:0000313" key="1">
    <source>
        <dbReference type="EMBL" id="AZR73464.1"/>
    </source>
</evidence>
<dbReference type="Proteomes" id="UP000267250">
    <property type="component" value="Chromosome"/>
</dbReference>
<dbReference type="AlphaFoldDB" id="A0A3S9SYW5"/>
<keyword evidence="2" id="KW-1185">Reference proteome</keyword>
<gene>
    <name evidence="1" type="ORF">BBF96_08765</name>
</gene>
<reference evidence="1 2" key="1">
    <citation type="submission" date="2016-07" db="EMBL/GenBank/DDBJ databases">
        <title>Genome and transcriptome analysis of iron-reducing fermentative bacteria Anoxybacter fermentans.</title>
        <authorList>
            <person name="Zeng X."/>
            <person name="Shao Z."/>
        </authorList>
    </citation>
    <scope>NUCLEOTIDE SEQUENCE [LARGE SCALE GENOMIC DNA]</scope>
    <source>
        <strain evidence="1 2">DY22613</strain>
    </source>
</reference>
<sequence length="70" mass="8399">MYKPGTIKRPIQKAEPGFKYTVQREEVNIGLYYYDARYYDPETGQFIREDEYKGDLVNPQSQHLYIYVLV</sequence>
<dbReference type="KEGG" id="aft:BBF96_08765"/>
<dbReference type="NCBIfam" id="TIGR03696">
    <property type="entry name" value="Rhs_assc_core"/>
    <property type="match status" value="1"/>
</dbReference>
<accession>A0A3S9SYW5</accession>
<evidence type="ECO:0000313" key="2">
    <source>
        <dbReference type="Proteomes" id="UP000267250"/>
    </source>
</evidence>
<protein>
    <recommendedName>
        <fullName evidence="3">RHS repeat-associated core domain-containing protein</fullName>
    </recommendedName>
</protein>
<dbReference type="EMBL" id="CP016379">
    <property type="protein sequence ID" value="AZR73464.1"/>
    <property type="molecule type" value="Genomic_DNA"/>
</dbReference>